<name>A0A0M8ZUX2_9HYME</name>
<dbReference type="InterPro" id="IPR011993">
    <property type="entry name" value="PH-like_dom_sf"/>
</dbReference>
<evidence type="ECO:0000313" key="3">
    <source>
        <dbReference type="Proteomes" id="UP000053105"/>
    </source>
</evidence>
<evidence type="ECO:0000256" key="1">
    <source>
        <dbReference type="SAM" id="MobiDB-lite"/>
    </source>
</evidence>
<dbReference type="Proteomes" id="UP000053105">
    <property type="component" value="Unassembled WGS sequence"/>
</dbReference>
<gene>
    <name evidence="2" type="ORF">WN51_01741</name>
</gene>
<reference evidence="2 3" key="1">
    <citation type="submission" date="2015-07" db="EMBL/GenBank/DDBJ databases">
        <title>The genome of Melipona quadrifasciata.</title>
        <authorList>
            <person name="Pan H."/>
            <person name="Kapheim K."/>
        </authorList>
    </citation>
    <scope>NUCLEOTIDE SEQUENCE [LARGE SCALE GENOMIC DNA]</scope>
    <source>
        <strain evidence="2">0111107301</strain>
        <tissue evidence="2">Whole body</tissue>
    </source>
</reference>
<proteinExistence type="predicted"/>
<keyword evidence="3" id="KW-1185">Reference proteome</keyword>
<dbReference type="STRING" id="166423.A0A0M8ZUX2"/>
<evidence type="ECO:0000313" key="2">
    <source>
        <dbReference type="EMBL" id="KOX71467.1"/>
    </source>
</evidence>
<accession>A0A0M8ZUX2</accession>
<protein>
    <submittedName>
        <fullName evidence="2">Uncharacterized protein</fullName>
    </submittedName>
</protein>
<feature type="compositionally biased region" description="Basic and acidic residues" evidence="1">
    <location>
        <begin position="293"/>
        <end position="310"/>
    </location>
</feature>
<dbReference type="SUPFAM" id="SSF50729">
    <property type="entry name" value="PH domain-like"/>
    <property type="match status" value="1"/>
</dbReference>
<sequence>MALSLSTLRKLDKASGSIWRTISGLWKSFTFAVRRNLRSEHFFLPTLHSTHHEDIYASRTIKSLLERFFKRTIRLRSIEKFFRKVLEYNAKEIVDFEIQGPRPISRQGESRSRVPSVFSNKKVRTGPSLLIGPHTIRTRAKVLGKNCTVHDGGRKEEHLVHETSSRRVKFGGRWRPRDLKLKGEKYTNNKSDTILCQLHSTIKTLRFKDTEAYLPEIKISSLSKQFFSGFEHFHRHPLFAAPKKDGQLNSLLQSFRSRLDYPLMVEPLYSIIHVHVAACPVIILNGISTKNPEPLKNEVESNKGNRDDKLGPPCRMNQARSKREINPISKGQGNRISRHRAPDVICLSDRIVQSLRMIDREGALTDRRCIKRIVWASIIGTQLCEEWALANSRECVEGGGSAGTTHDESEDASEARFTLKYLGSTLVETPSSEEATAEAIKTVITMGILPSENVSWTAKGDGVTEPNWESMVVCDKSVWRWTFPNAKASGRKLQRVSLAVSLKGIRMTDLATEEDQLQVSIYRWV</sequence>
<dbReference type="EMBL" id="KQ435840">
    <property type="protein sequence ID" value="KOX71467.1"/>
    <property type="molecule type" value="Genomic_DNA"/>
</dbReference>
<dbReference type="AlphaFoldDB" id="A0A0M8ZUX2"/>
<dbReference type="OrthoDB" id="9999955at2759"/>
<organism evidence="2 3">
    <name type="scientific">Melipona quadrifasciata</name>
    <dbReference type="NCBI Taxonomy" id="166423"/>
    <lineage>
        <taxon>Eukaryota</taxon>
        <taxon>Metazoa</taxon>
        <taxon>Ecdysozoa</taxon>
        <taxon>Arthropoda</taxon>
        <taxon>Hexapoda</taxon>
        <taxon>Insecta</taxon>
        <taxon>Pterygota</taxon>
        <taxon>Neoptera</taxon>
        <taxon>Endopterygota</taxon>
        <taxon>Hymenoptera</taxon>
        <taxon>Apocrita</taxon>
        <taxon>Aculeata</taxon>
        <taxon>Apoidea</taxon>
        <taxon>Anthophila</taxon>
        <taxon>Apidae</taxon>
        <taxon>Melipona</taxon>
    </lineage>
</organism>
<feature type="region of interest" description="Disordered" evidence="1">
    <location>
        <begin position="293"/>
        <end position="316"/>
    </location>
</feature>
<dbReference type="Gene3D" id="2.30.29.30">
    <property type="entry name" value="Pleckstrin-homology domain (PH domain)/Phosphotyrosine-binding domain (PTB)"/>
    <property type="match status" value="1"/>
</dbReference>